<dbReference type="PANTHER" id="PTHR10015:SF427">
    <property type="entry name" value="HEAT SHOCK FACTOR PROTEIN"/>
    <property type="match status" value="1"/>
</dbReference>
<dbReference type="FunFam" id="1.10.10.10:FF:000037">
    <property type="entry name" value="Heat stress transcription factor B-4"/>
    <property type="match status" value="1"/>
</dbReference>
<feature type="region of interest" description="Disordered" evidence="11">
    <location>
        <begin position="1"/>
        <end position="24"/>
    </location>
</feature>
<comment type="subunit">
    <text evidence="2">Homotrimer.</text>
</comment>
<proteinExistence type="inferred from homology"/>
<evidence type="ECO:0000256" key="1">
    <source>
        <dbReference type="ARBA" id="ARBA00004123"/>
    </source>
</evidence>
<feature type="compositionally biased region" description="Low complexity" evidence="11">
    <location>
        <begin position="254"/>
        <end position="271"/>
    </location>
</feature>
<dbReference type="PRINTS" id="PR00056">
    <property type="entry name" value="HSFDOMAIN"/>
</dbReference>
<dbReference type="SUPFAM" id="SSF46785">
    <property type="entry name" value="Winged helix' DNA-binding domain"/>
    <property type="match status" value="1"/>
</dbReference>
<dbReference type="Gene3D" id="1.10.10.10">
    <property type="entry name" value="Winged helix-like DNA-binding domain superfamily/Winged helix DNA-binding domain"/>
    <property type="match status" value="1"/>
</dbReference>
<keyword evidence="8" id="KW-0539">Nucleus</keyword>
<dbReference type="GO" id="GO:0005634">
    <property type="term" value="C:nucleus"/>
    <property type="evidence" value="ECO:0007669"/>
    <property type="project" value="UniProtKB-SubCell"/>
</dbReference>
<evidence type="ECO:0000259" key="12">
    <source>
        <dbReference type="PROSITE" id="PS00434"/>
    </source>
</evidence>
<dbReference type="EMBL" id="HBFA01032251">
    <property type="protein sequence ID" value="CAD8683095.1"/>
    <property type="molecule type" value="Transcribed_RNA"/>
</dbReference>
<dbReference type="InterPro" id="IPR036390">
    <property type="entry name" value="WH_DNA-bd_sf"/>
</dbReference>
<feature type="domain" description="HSF-type DNA-binding" evidence="12">
    <location>
        <begin position="74"/>
        <end position="98"/>
    </location>
</feature>
<evidence type="ECO:0000256" key="4">
    <source>
        <dbReference type="ARBA" id="ARBA00023015"/>
    </source>
</evidence>
<evidence type="ECO:0000256" key="6">
    <source>
        <dbReference type="ARBA" id="ARBA00023125"/>
    </source>
</evidence>
<dbReference type="GO" id="GO:0043565">
    <property type="term" value="F:sequence-specific DNA binding"/>
    <property type="evidence" value="ECO:0007669"/>
    <property type="project" value="InterPro"/>
</dbReference>
<evidence type="ECO:0000256" key="3">
    <source>
        <dbReference type="ARBA" id="ARBA00022553"/>
    </source>
</evidence>
<dbReference type="AlphaFoldDB" id="A0A7S0RNT8"/>
<sequence length="410" mass="45070">MRRGSTGLPNTGAGGKQEGASNAAPDMASLGISPFLSKTYNLVDDPLTDHIVSWSAGGQSFTVWQPAVLERDLLSQHFKHNNIASFIRQLNNYGFRKVNPDRYEFASPGFIKGKRELLATLQRADAHRRHKRPAEEPGAEQVHDLVESLKTDKAYLVDEVEQLRKENVNAKDKLRDLESRLERTEQLQGWMVAFLQQQLPSITGQNGPSGFLPSRKRRQLLLGAPDARLESTGNANNIQHLLSQYQLSQQPQHFGQRYPQYPNNQPSSQPQVSMAAEVSSDNVNITTKGAQMSPQLSPTLTPHMSPNASCRSSSMSAFVPPMRQAHGTEDSEAVSGVTPFAEVSWSPSAVKIEDAQTGPSGANIEPFPPLELSMSLGFLNSLDMDKLVQDMQLADNADTESAISTGRNKK</sequence>
<dbReference type="InterPro" id="IPR036388">
    <property type="entry name" value="WH-like_DNA-bd_sf"/>
</dbReference>
<dbReference type="SMART" id="SM00415">
    <property type="entry name" value="HSF"/>
    <property type="match status" value="1"/>
</dbReference>
<feature type="region of interest" description="Disordered" evidence="11">
    <location>
        <begin position="254"/>
        <end position="275"/>
    </location>
</feature>
<keyword evidence="4" id="KW-0805">Transcription regulation</keyword>
<keyword evidence="10" id="KW-0175">Coiled coil</keyword>
<keyword evidence="7" id="KW-0804">Transcription</keyword>
<dbReference type="InterPro" id="IPR000232">
    <property type="entry name" value="HSF_DNA-bd"/>
</dbReference>
<dbReference type="PANTHER" id="PTHR10015">
    <property type="entry name" value="HEAT SHOCK TRANSCRIPTION FACTOR"/>
    <property type="match status" value="1"/>
</dbReference>
<comment type="similarity">
    <text evidence="9">Belongs to the HSF family.</text>
</comment>
<evidence type="ECO:0000256" key="2">
    <source>
        <dbReference type="ARBA" id="ARBA00011233"/>
    </source>
</evidence>
<dbReference type="GO" id="GO:0003700">
    <property type="term" value="F:DNA-binding transcription factor activity"/>
    <property type="evidence" value="ECO:0007669"/>
    <property type="project" value="InterPro"/>
</dbReference>
<evidence type="ECO:0000256" key="11">
    <source>
        <dbReference type="SAM" id="MobiDB-lite"/>
    </source>
</evidence>
<evidence type="ECO:0000256" key="9">
    <source>
        <dbReference type="RuleBase" id="RU004020"/>
    </source>
</evidence>
<evidence type="ECO:0000256" key="8">
    <source>
        <dbReference type="ARBA" id="ARBA00023242"/>
    </source>
</evidence>
<gene>
    <name evidence="13" type="ORF">POBO1169_LOCUS16226</name>
</gene>
<evidence type="ECO:0000313" key="13">
    <source>
        <dbReference type="EMBL" id="CAD8683095.1"/>
    </source>
</evidence>
<keyword evidence="6" id="KW-0238">DNA-binding</keyword>
<dbReference type="PROSITE" id="PS00434">
    <property type="entry name" value="HSF_DOMAIN"/>
    <property type="match status" value="1"/>
</dbReference>
<accession>A0A7S0RNT8</accession>
<reference evidence="13" key="1">
    <citation type="submission" date="2021-01" db="EMBL/GenBank/DDBJ databases">
        <authorList>
            <person name="Corre E."/>
            <person name="Pelletier E."/>
            <person name="Niang G."/>
            <person name="Scheremetjew M."/>
            <person name="Finn R."/>
            <person name="Kale V."/>
            <person name="Holt S."/>
            <person name="Cochrane G."/>
            <person name="Meng A."/>
            <person name="Brown T."/>
            <person name="Cohen L."/>
        </authorList>
    </citation>
    <scope>NUCLEOTIDE SEQUENCE</scope>
    <source>
        <strain evidence="13">CCMP722</strain>
    </source>
</reference>
<keyword evidence="3" id="KW-0597">Phosphoprotein</keyword>
<evidence type="ECO:0000256" key="10">
    <source>
        <dbReference type="SAM" id="Coils"/>
    </source>
</evidence>
<feature type="coiled-coil region" evidence="10">
    <location>
        <begin position="146"/>
        <end position="187"/>
    </location>
</feature>
<evidence type="ECO:0000256" key="7">
    <source>
        <dbReference type="ARBA" id="ARBA00023163"/>
    </source>
</evidence>
<evidence type="ECO:0000256" key="5">
    <source>
        <dbReference type="ARBA" id="ARBA00023016"/>
    </source>
</evidence>
<feature type="region of interest" description="Disordered" evidence="11">
    <location>
        <begin position="292"/>
        <end position="315"/>
    </location>
</feature>
<comment type="subcellular location">
    <subcellularLocation>
        <location evidence="1">Nucleus</location>
    </subcellularLocation>
</comment>
<protein>
    <recommendedName>
        <fullName evidence="12">HSF-type DNA-binding domain-containing protein</fullName>
    </recommendedName>
</protein>
<dbReference type="Pfam" id="PF00447">
    <property type="entry name" value="HSF_DNA-bind"/>
    <property type="match status" value="1"/>
</dbReference>
<organism evidence="13">
    <name type="scientific">Pyramimonas obovata</name>
    <dbReference type="NCBI Taxonomy" id="1411642"/>
    <lineage>
        <taxon>Eukaryota</taxon>
        <taxon>Viridiplantae</taxon>
        <taxon>Chlorophyta</taxon>
        <taxon>Pyramimonadophyceae</taxon>
        <taxon>Pyramimonadales</taxon>
        <taxon>Pyramimonadaceae</taxon>
        <taxon>Pyramimonas</taxon>
        <taxon>Pyramimonas incertae sedis</taxon>
    </lineage>
</organism>
<name>A0A7S0RNT8_9CHLO</name>
<keyword evidence="5" id="KW-0346">Stress response</keyword>